<reference evidence="1 2" key="1">
    <citation type="submission" date="2024-03" db="EMBL/GenBank/DDBJ databases">
        <title>The Genome Sequence of Enterococcus sp. DIV2402.</title>
        <authorList>
            <consortium name="The Broad Institute Genomics Platform"/>
            <consortium name="The Broad Institute Microbial Omics Core"/>
            <consortium name="The Broad Institute Genomic Center for Infectious Diseases"/>
            <person name="Earl A."/>
            <person name="Manson A."/>
            <person name="Gilmore M."/>
            <person name="Schwartman J."/>
            <person name="Shea T."/>
            <person name="Abouelleil A."/>
            <person name="Cao P."/>
            <person name="Chapman S."/>
            <person name="Cusick C."/>
            <person name="Young S."/>
            <person name="Neafsey D."/>
            <person name="Nusbaum C."/>
            <person name="Birren B."/>
        </authorList>
    </citation>
    <scope>NUCLEOTIDE SEQUENCE [LARGE SCALE GENOMIC DNA]</scope>
    <source>
        <strain evidence="1 2">DIV2402</strain>
    </source>
</reference>
<evidence type="ECO:0000313" key="2">
    <source>
        <dbReference type="Proteomes" id="UP000664701"/>
    </source>
</evidence>
<protein>
    <submittedName>
        <fullName evidence="1">Uncharacterized protein</fullName>
    </submittedName>
</protein>
<accession>A0ABZ2SMH2</accession>
<dbReference type="EMBL" id="CP147251">
    <property type="protein sequence ID" value="WYJ76717.1"/>
    <property type="molecule type" value="Genomic_DNA"/>
</dbReference>
<organism evidence="1 2">
    <name type="scientific">Candidatus Enterococcus lowellii</name>
    <dbReference type="NCBI Taxonomy" id="2230877"/>
    <lineage>
        <taxon>Bacteria</taxon>
        <taxon>Bacillati</taxon>
        <taxon>Bacillota</taxon>
        <taxon>Bacilli</taxon>
        <taxon>Lactobacillales</taxon>
        <taxon>Enterococcaceae</taxon>
        <taxon>Enterococcus</taxon>
    </lineage>
</organism>
<dbReference type="Proteomes" id="UP000664701">
    <property type="component" value="Chromosome"/>
</dbReference>
<keyword evidence="2" id="KW-1185">Reference proteome</keyword>
<evidence type="ECO:0000313" key="1">
    <source>
        <dbReference type="EMBL" id="WYJ76717.1"/>
    </source>
</evidence>
<gene>
    <name evidence="1" type="ORF">DOK78_001353</name>
</gene>
<dbReference type="RefSeq" id="WP_207941094.1">
    <property type="nucleotide sequence ID" value="NZ_CP147251.1"/>
</dbReference>
<name>A0ABZ2SMH2_9ENTE</name>
<proteinExistence type="predicted"/>
<sequence length="55" mass="6497">MKLPFNLKEKITEAAEHIHDITKKDVTVNLLKKDGVKVTRPRPTKHTIKWRSKNY</sequence>